<organism evidence="3 4">
    <name type="scientific">Marasmius tenuissimus</name>
    <dbReference type="NCBI Taxonomy" id="585030"/>
    <lineage>
        <taxon>Eukaryota</taxon>
        <taxon>Fungi</taxon>
        <taxon>Dikarya</taxon>
        <taxon>Basidiomycota</taxon>
        <taxon>Agaricomycotina</taxon>
        <taxon>Agaricomycetes</taxon>
        <taxon>Agaricomycetidae</taxon>
        <taxon>Agaricales</taxon>
        <taxon>Marasmiineae</taxon>
        <taxon>Marasmiaceae</taxon>
        <taxon>Marasmius</taxon>
    </lineage>
</organism>
<dbReference type="Proteomes" id="UP001437256">
    <property type="component" value="Unassembled WGS sequence"/>
</dbReference>
<dbReference type="InterPro" id="IPR002625">
    <property type="entry name" value="Smr_dom"/>
</dbReference>
<feature type="compositionally biased region" description="Low complexity" evidence="1">
    <location>
        <begin position="283"/>
        <end position="296"/>
    </location>
</feature>
<dbReference type="EMBL" id="JBBXMP010000039">
    <property type="protein sequence ID" value="KAL0066085.1"/>
    <property type="molecule type" value="Genomic_DNA"/>
</dbReference>
<feature type="region of interest" description="Disordered" evidence="1">
    <location>
        <begin position="205"/>
        <end position="232"/>
    </location>
</feature>
<feature type="compositionally biased region" description="Pro residues" evidence="1">
    <location>
        <begin position="415"/>
        <end position="425"/>
    </location>
</feature>
<accession>A0ABR2ZXM4</accession>
<feature type="compositionally biased region" description="Polar residues" evidence="1">
    <location>
        <begin position="389"/>
        <end position="399"/>
    </location>
</feature>
<dbReference type="SMART" id="SM01162">
    <property type="entry name" value="DUF1771"/>
    <property type="match status" value="1"/>
</dbReference>
<evidence type="ECO:0000313" key="4">
    <source>
        <dbReference type="Proteomes" id="UP001437256"/>
    </source>
</evidence>
<keyword evidence="4" id="KW-1185">Reference proteome</keyword>
<sequence length="675" mass="73074">MSSDTRISDTESLRESLLKKFSPPLDSSLVLALLSDLEDVTNPPKEQVDSICATLAELALDAELSAEQLSFSDPTTTDDLETFSTSNTSPPASNASVPSELSSALGFLQAALPHIPIERLRGVINERGDVHDVEEIDMWEMIAGILTQESLREMEERGLDGLDDEDRVSINDDWETVLNKKPKSGVKAKARKQSKTKFAIADIRQQQQIHQQPPSASSSTSPFSSSPSTDPWTQIQSISSYLSTLLPPHPPSFFQPYFHSPTYLTPYLALCAALEAIVKAQSPSSTSSKLSSTPSPDAGPSPGLSYDPVSLITLLDILLPNTSLDPSSPSAVHHMHSRFVADVELALTATQGRCDDALDLMNLLQALADDCDTGSLEMGVYHTGEAKSSRGNSQSQPTSPVARKANPTATVSLPDGPPPIPPPPQLNKTTASGSKTGNKPSPYQWQAVHSRKAPRRQQTYPKSSHVPTYDRDVNGMKTRPQIKTNIRGSGNGIGKGGKGDVGELSDRIQDSLRKRNEMLREASRMWQRGNKKTRGGEVALYFAERAREFQEMARKDSLDIARLTVESKRSVVLVGLCHDISSRANPSNPRLSQGGDPNTIDLHGTTVVEGIQIAKETLQAMRCTSSNNLKIITGRGNHSAGQVSVLKPAVRKALVEDGWVVSSWDAGLIVKGKRG</sequence>
<feature type="compositionally biased region" description="Polar residues" evidence="1">
    <location>
        <begin position="82"/>
        <end position="98"/>
    </location>
</feature>
<dbReference type="PROSITE" id="PS50828">
    <property type="entry name" value="SMR"/>
    <property type="match status" value="1"/>
</dbReference>
<dbReference type="InterPro" id="IPR013899">
    <property type="entry name" value="DUF1771"/>
</dbReference>
<dbReference type="InterPro" id="IPR036063">
    <property type="entry name" value="Smr_dom_sf"/>
</dbReference>
<evidence type="ECO:0000259" key="2">
    <source>
        <dbReference type="PROSITE" id="PS50828"/>
    </source>
</evidence>
<name>A0ABR2ZXM4_9AGAR</name>
<feature type="domain" description="Smr" evidence="2">
    <location>
        <begin position="600"/>
        <end position="675"/>
    </location>
</feature>
<feature type="region of interest" description="Disordered" evidence="1">
    <location>
        <begin position="71"/>
        <end position="98"/>
    </location>
</feature>
<reference evidence="3 4" key="1">
    <citation type="submission" date="2024-05" db="EMBL/GenBank/DDBJ databases">
        <title>A draft genome resource for the thread blight pathogen Marasmius tenuissimus strain MS-2.</title>
        <authorList>
            <person name="Yulfo-Soto G.E."/>
            <person name="Baruah I.K."/>
            <person name="Amoako-Attah I."/>
            <person name="Bukari Y."/>
            <person name="Meinhardt L.W."/>
            <person name="Bailey B.A."/>
            <person name="Cohen S.P."/>
        </authorList>
    </citation>
    <scope>NUCLEOTIDE SEQUENCE [LARGE SCALE GENOMIC DNA]</scope>
    <source>
        <strain evidence="3 4">MS-2</strain>
    </source>
</reference>
<feature type="region of interest" description="Disordered" evidence="1">
    <location>
        <begin position="283"/>
        <end position="303"/>
    </location>
</feature>
<proteinExistence type="predicted"/>
<protein>
    <recommendedName>
        <fullName evidence="2">Smr domain-containing protein</fullName>
    </recommendedName>
</protein>
<dbReference type="PANTHER" id="PTHR46535:SF1">
    <property type="entry name" value="NEDD4-BINDING PROTEIN 2"/>
    <property type="match status" value="1"/>
</dbReference>
<dbReference type="PANTHER" id="PTHR46535">
    <property type="entry name" value="NEDD4-BINDING PROTEIN 2"/>
    <property type="match status" value="1"/>
</dbReference>
<gene>
    <name evidence="3" type="ORF">AAF712_006916</name>
</gene>
<dbReference type="SMART" id="SM00463">
    <property type="entry name" value="SMR"/>
    <property type="match status" value="1"/>
</dbReference>
<feature type="region of interest" description="Disordered" evidence="1">
    <location>
        <begin position="384"/>
        <end position="503"/>
    </location>
</feature>
<evidence type="ECO:0000256" key="1">
    <source>
        <dbReference type="SAM" id="MobiDB-lite"/>
    </source>
</evidence>
<feature type="compositionally biased region" description="Low complexity" evidence="1">
    <location>
        <begin position="205"/>
        <end position="228"/>
    </location>
</feature>
<comment type="caution">
    <text evidence="3">The sequence shown here is derived from an EMBL/GenBank/DDBJ whole genome shotgun (WGS) entry which is preliminary data.</text>
</comment>
<dbReference type="InterPro" id="IPR052772">
    <property type="entry name" value="Endo/PolyKinase_Domain-Protein"/>
</dbReference>
<evidence type="ECO:0000313" key="3">
    <source>
        <dbReference type="EMBL" id="KAL0066085.1"/>
    </source>
</evidence>
<feature type="compositionally biased region" description="Polar residues" evidence="1">
    <location>
        <begin position="456"/>
        <end position="466"/>
    </location>
</feature>
<dbReference type="Pfam" id="PF01713">
    <property type="entry name" value="Smr"/>
    <property type="match status" value="1"/>
</dbReference>
<dbReference type="Gene3D" id="3.30.1370.110">
    <property type="match status" value="1"/>
</dbReference>
<feature type="compositionally biased region" description="Polar residues" evidence="1">
    <location>
        <begin position="426"/>
        <end position="444"/>
    </location>
</feature>
<dbReference type="SUPFAM" id="SSF160443">
    <property type="entry name" value="SMR domain-like"/>
    <property type="match status" value="1"/>
</dbReference>